<dbReference type="Gene3D" id="2.115.10.20">
    <property type="entry name" value="Glycosyl hydrolase domain, family 43"/>
    <property type="match status" value="1"/>
</dbReference>
<sequence>MKNRQLLPLMIFLSLTLSCKEKEERQKEINNTSHQLALSNLVQPTPLHSVLKDPNYYIWGASMVKGHDQKYHLYYSRWPKSEGFPGWLDHSEIAHATADSPGGPYKHEKVILEGFGKGYWNEQSAHNPHIKKFGSKYYLYFISHVNTDFGRKNKMENHRWGQRIGVAVAENPSGPWKVSQSPLIEYQEGKGAEGYMVNPSVCQKPDGTFLMIFKTRSNVPELENRMIHCTATSLNPDGPFVIAENPILTEKEAEDPFLWFQDGRYYAILDDQRGLYTGEHGLALFTSNNGEDWEAAKNPNVMTPKIKWEDGTTSDLRYLERPQLWLNEHGKPAMLFCAAQLKDGKGSNLPFNVHIPIKTE</sequence>
<dbReference type="EMBL" id="OBEH01000004">
    <property type="protein sequence ID" value="SNZ01162.1"/>
    <property type="molecule type" value="Genomic_DNA"/>
</dbReference>
<proteinExistence type="predicted"/>
<evidence type="ECO:0000256" key="2">
    <source>
        <dbReference type="ARBA" id="ARBA00023277"/>
    </source>
</evidence>
<keyword evidence="1" id="KW-0858">Xylan degradation</keyword>
<dbReference type="CDD" id="cd08994">
    <property type="entry name" value="GH43_62_32_68_117_130-like"/>
    <property type="match status" value="1"/>
</dbReference>
<accession>A0A285MVD9</accession>
<dbReference type="RefSeq" id="WP_133067251.1">
    <property type="nucleotide sequence ID" value="NZ_OBEH01000004.1"/>
</dbReference>
<gene>
    <name evidence="3" type="ORF">SAMN06265377_2995</name>
</gene>
<evidence type="ECO:0000313" key="4">
    <source>
        <dbReference type="Proteomes" id="UP000219048"/>
    </source>
</evidence>
<dbReference type="PROSITE" id="PS51257">
    <property type="entry name" value="PROKAR_LIPOPROTEIN"/>
    <property type="match status" value="1"/>
</dbReference>
<dbReference type="InterPro" id="IPR023296">
    <property type="entry name" value="Glyco_hydro_beta-prop_sf"/>
</dbReference>
<evidence type="ECO:0008006" key="5">
    <source>
        <dbReference type="Google" id="ProtNLM"/>
    </source>
</evidence>
<dbReference type="Proteomes" id="UP000219048">
    <property type="component" value="Unassembled WGS sequence"/>
</dbReference>
<organism evidence="3 4">
    <name type="scientific">Flagellimonas pacifica</name>
    <dbReference type="NCBI Taxonomy" id="1247520"/>
    <lineage>
        <taxon>Bacteria</taxon>
        <taxon>Pseudomonadati</taxon>
        <taxon>Bacteroidota</taxon>
        <taxon>Flavobacteriia</taxon>
        <taxon>Flavobacteriales</taxon>
        <taxon>Flavobacteriaceae</taxon>
        <taxon>Flagellimonas</taxon>
    </lineage>
</organism>
<reference evidence="4" key="1">
    <citation type="submission" date="2017-09" db="EMBL/GenBank/DDBJ databases">
        <authorList>
            <person name="Varghese N."/>
            <person name="Submissions S."/>
        </authorList>
    </citation>
    <scope>NUCLEOTIDE SEQUENCE [LARGE SCALE GENOMIC DNA]</scope>
    <source>
        <strain evidence="4">DSM 25885</strain>
    </source>
</reference>
<evidence type="ECO:0000313" key="3">
    <source>
        <dbReference type="EMBL" id="SNZ01162.1"/>
    </source>
</evidence>
<evidence type="ECO:0000256" key="1">
    <source>
        <dbReference type="ARBA" id="ARBA00022651"/>
    </source>
</evidence>
<dbReference type="GO" id="GO:0045493">
    <property type="term" value="P:xylan catabolic process"/>
    <property type="evidence" value="ECO:0007669"/>
    <property type="project" value="UniProtKB-KW"/>
</dbReference>
<dbReference type="OrthoDB" id="9794572at2"/>
<dbReference type="PANTHER" id="PTHR43772:SF2">
    <property type="entry name" value="PUTATIVE (AFU_ORTHOLOGUE AFUA_2G04480)-RELATED"/>
    <property type="match status" value="1"/>
</dbReference>
<name>A0A285MVD9_9FLAO</name>
<dbReference type="PANTHER" id="PTHR43772">
    <property type="entry name" value="ENDO-1,4-BETA-XYLANASE"/>
    <property type="match status" value="1"/>
</dbReference>
<dbReference type="InterPro" id="IPR052176">
    <property type="entry name" value="Glycosyl_Hydrlase_43_Enz"/>
</dbReference>
<dbReference type="AlphaFoldDB" id="A0A285MVD9"/>
<keyword evidence="1" id="KW-0624">Polysaccharide degradation</keyword>
<protein>
    <recommendedName>
        <fullName evidence="5">Sucrase</fullName>
    </recommendedName>
</protein>
<keyword evidence="4" id="KW-1185">Reference proteome</keyword>
<dbReference type="SUPFAM" id="SSF75005">
    <property type="entry name" value="Arabinanase/levansucrase/invertase"/>
    <property type="match status" value="1"/>
</dbReference>
<keyword evidence="2" id="KW-0119">Carbohydrate metabolism</keyword>